<dbReference type="InterPro" id="IPR027417">
    <property type="entry name" value="P-loop_NTPase"/>
</dbReference>
<dbReference type="InterPro" id="IPR014001">
    <property type="entry name" value="Helicase_ATP-bd"/>
</dbReference>
<dbReference type="Pfam" id="PF00271">
    <property type="entry name" value="Helicase_C"/>
    <property type="match status" value="1"/>
</dbReference>
<dbReference type="SMART" id="SM00490">
    <property type="entry name" value="HELICc"/>
    <property type="match status" value="1"/>
</dbReference>
<feature type="region of interest" description="Disordered" evidence="2">
    <location>
        <begin position="710"/>
        <end position="732"/>
    </location>
</feature>
<name>A0A9W6Q3C2_9ACTN</name>
<evidence type="ECO:0000256" key="2">
    <source>
        <dbReference type="SAM" id="MobiDB-lite"/>
    </source>
</evidence>
<keyword evidence="5" id="KW-0547">Nucleotide-binding</keyword>
<feature type="domain" description="Helicase C-terminal" evidence="4">
    <location>
        <begin position="535"/>
        <end position="690"/>
    </location>
</feature>
<evidence type="ECO:0000313" key="5">
    <source>
        <dbReference type="EMBL" id="GLW67768.1"/>
    </source>
</evidence>
<dbReference type="PROSITE" id="PS51192">
    <property type="entry name" value="HELICASE_ATP_BIND_1"/>
    <property type="match status" value="1"/>
</dbReference>
<proteinExistence type="predicted"/>
<evidence type="ECO:0000259" key="3">
    <source>
        <dbReference type="PROSITE" id="PS51192"/>
    </source>
</evidence>
<evidence type="ECO:0000256" key="1">
    <source>
        <dbReference type="ARBA" id="ARBA00022801"/>
    </source>
</evidence>
<keyword evidence="1" id="KW-0378">Hydrolase</keyword>
<dbReference type="CDD" id="cd17919">
    <property type="entry name" value="DEXHc_Snf"/>
    <property type="match status" value="1"/>
</dbReference>
<dbReference type="EMBL" id="BSSA01000001">
    <property type="protein sequence ID" value="GLW67768.1"/>
    <property type="molecule type" value="Genomic_DNA"/>
</dbReference>
<dbReference type="InterPro" id="IPR001650">
    <property type="entry name" value="Helicase_C-like"/>
</dbReference>
<dbReference type="InterPro" id="IPR049730">
    <property type="entry name" value="SNF2/RAD54-like_C"/>
</dbReference>
<keyword evidence="5" id="KW-0347">Helicase</keyword>
<dbReference type="SUPFAM" id="SSF52540">
    <property type="entry name" value="P-loop containing nucleoside triphosphate hydrolases"/>
    <property type="match status" value="2"/>
</dbReference>
<dbReference type="Pfam" id="PF00176">
    <property type="entry name" value="SNF2-rel_dom"/>
    <property type="match status" value="1"/>
</dbReference>
<evidence type="ECO:0000259" key="4">
    <source>
        <dbReference type="PROSITE" id="PS51194"/>
    </source>
</evidence>
<dbReference type="PANTHER" id="PTHR10799">
    <property type="entry name" value="SNF2/RAD54 HELICASE FAMILY"/>
    <property type="match status" value="1"/>
</dbReference>
<comment type="caution">
    <text evidence="5">The sequence shown here is derived from an EMBL/GenBank/DDBJ whole genome shotgun (WGS) entry which is preliminary data.</text>
</comment>
<dbReference type="Proteomes" id="UP001165041">
    <property type="component" value="Unassembled WGS sequence"/>
</dbReference>
<keyword evidence="5" id="KW-0067">ATP-binding</keyword>
<protein>
    <submittedName>
        <fullName evidence="5">Helicase SNF2</fullName>
    </submittedName>
</protein>
<evidence type="ECO:0000313" key="6">
    <source>
        <dbReference type="Proteomes" id="UP001165041"/>
    </source>
</evidence>
<accession>A0A9W6Q3C2</accession>
<dbReference type="InterPro" id="IPR038718">
    <property type="entry name" value="SNF2-like_sf"/>
</dbReference>
<dbReference type="Gene3D" id="3.40.50.300">
    <property type="entry name" value="P-loop containing nucleotide triphosphate hydrolases"/>
    <property type="match status" value="1"/>
</dbReference>
<dbReference type="GO" id="GO:0005524">
    <property type="term" value="F:ATP binding"/>
    <property type="evidence" value="ECO:0007669"/>
    <property type="project" value="InterPro"/>
</dbReference>
<dbReference type="AlphaFoldDB" id="A0A9W6Q3C2"/>
<dbReference type="InterPro" id="IPR000330">
    <property type="entry name" value="SNF2_N"/>
</dbReference>
<dbReference type="Gene3D" id="3.40.50.10810">
    <property type="entry name" value="Tandem AAA-ATPase domain"/>
    <property type="match status" value="1"/>
</dbReference>
<gene>
    <name evidence="5" type="ORF">Kpho02_00670</name>
</gene>
<feature type="domain" description="Helicase ATP-binding" evidence="3">
    <location>
        <begin position="292"/>
        <end position="450"/>
    </location>
</feature>
<dbReference type="CDD" id="cd18793">
    <property type="entry name" value="SF2_C_SNF"/>
    <property type="match status" value="1"/>
</dbReference>
<dbReference type="PROSITE" id="PS51194">
    <property type="entry name" value="HELICASE_CTER"/>
    <property type="match status" value="1"/>
</dbReference>
<reference evidence="5" key="1">
    <citation type="submission" date="2023-02" db="EMBL/GenBank/DDBJ databases">
        <title>Kitasatospora phosalacinea NBRC 14627.</title>
        <authorList>
            <person name="Ichikawa N."/>
            <person name="Sato H."/>
            <person name="Tonouchi N."/>
        </authorList>
    </citation>
    <scope>NUCLEOTIDE SEQUENCE</scope>
    <source>
        <strain evidence="5">NBRC 14627</strain>
    </source>
</reference>
<organism evidence="5 6">
    <name type="scientific">Kitasatospora phosalacinea</name>
    <dbReference type="NCBI Taxonomy" id="2065"/>
    <lineage>
        <taxon>Bacteria</taxon>
        <taxon>Bacillati</taxon>
        <taxon>Actinomycetota</taxon>
        <taxon>Actinomycetes</taxon>
        <taxon>Kitasatosporales</taxon>
        <taxon>Streptomycetaceae</taxon>
        <taxon>Kitasatospora</taxon>
    </lineage>
</organism>
<dbReference type="SMART" id="SM00487">
    <property type="entry name" value="DEXDc"/>
    <property type="match status" value="1"/>
</dbReference>
<sequence length="732" mass="78318">MLARAERLRAAARGVVAEHAAAVDQVARAHREVFERLVRAELEAIPVERLKDVTEGRLQIGTLRAVGYATVAAVHAATRQDLLRIPGIGGPTAAHLLGAAGQIATAVQEGTAVRLDPAHPDAGTTALVAALHRLVLAGPAARRAAAEAAELDARYGPPLAEAKYARGGLRGLLAGAQKRERARQAVELLDAEGERAEADGVELRFAQATADLLRPTAGEVEVWVEFEHRAAEFHAELALLAEDGRLAGPTATDGRAAAEGHLPDGLAEQVRAQPFDDRGCTVSLRGYQAFGARFALARKKVVIGDEMGLGKTVQALAVLAHLAAAAEGAARFLVVCPASVLVNWQRETAARTTLAAHRYHGPDREAARERWLATGGVLVATYESLRTLADDPVAALVVDEAHFVKNPAARRTRLVAERAARTEYVLFLTGTPMENRVEEFRTLIGHLQPELLADLPAGLGALGPLAFRRAVAPAYLRRNQQDVLTELPDVVRVDEWDEFSAADRAAYAAAVAEGNFMAMRRAAYADPAHSAKLRRLRELVAEAAESGHKVVVFSYFREVLAAVHGALGGTGAVTGTVAGALPAEQRQELVDAFTAAEGHAVLLCQIQAGGIGLNLQAANVVVLCEPQLKPTLEDQAVARAQRMGQIRRVRVHRLLATDSLDRRLVELLRGKAELFDRYARRSDLAEAAPEAVDISDRALAVRIVEDEQLRLAGPRPPRREDGARPEPGGVPT</sequence>
<dbReference type="GO" id="GO:0016787">
    <property type="term" value="F:hydrolase activity"/>
    <property type="evidence" value="ECO:0007669"/>
    <property type="project" value="UniProtKB-KW"/>
</dbReference>
<dbReference type="GO" id="GO:0004386">
    <property type="term" value="F:helicase activity"/>
    <property type="evidence" value="ECO:0007669"/>
    <property type="project" value="UniProtKB-KW"/>
</dbReference>
<dbReference type="Gene3D" id="1.10.150.20">
    <property type="entry name" value="5' to 3' exonuclease, C-terminal subdomain"/>
    <property type="match status" value="1"/>
</dbReference>